<evidence type="ECO:0000256" key="5">
    <source>
        <dbReference type="ARBA" id="ARBA00023054"/>
    </source>
</evidence>
<dbReference type="SUPFAM" id="SSF75553">
    <property type="entry name" value="Smc hinge domain"/>
    <property type="match status" value="1"/>
</dbReference>
<comment type="subcellular location">
    <subcellularLocation>
        <location evidence="1 8">Nucleus</location>
    </subcellularLocation>
</comment>
<evidence type="ECO:0000256" key="3">
    <source>
        <dbReference type="ARBA" id="ARBA00022618"/>
    </source>
</evidence>
<keyword evidence="7" id="KW-0131">Cell cycle</keyword>
<feature type="coiled-coil region" evidence="9">
    <location>
        <begin position="161"/>
        <end position="191"/>
    </location>
</feature>
<feature type="domain" description="SMC hinge" evidence="10">
    <location>
        <begin position="502"/>
        <end position="615"/>
    </location>
</feature>
<dbReference type="AlphaFoldDB" id="A0AAV1IBW2"/>
<evidence type="ECO:0000256" key="1">
    <source>
        <dbReference type="ARBA" id="ARBA00004123"/>
    </source>
</evidence>
<accession>A0AAV1IBW2</accession>
<name>A0AAV1IBW2_9CHLO</name>
<organism evidence="11 12">
    <name type="scientific">Coccomyxa viridis</name>
    <dbReference type="NCBI Taxonomy" id="1274662"/>
    <lineage>
        <taxon>Eukaryota</taxon>
        <taxon>Viridiplantae</taxon>
        <taxon>Chlorophyta</taxon>
        <taxon>core chlorophytes</taxon>
        <taxon>Trebouxiophyceae</taxon>
        <taxon>Trebouxiophyceae incertae sedis</taxon>
        <taxon>Coccomyxaceae</taxon>
        <taxon>Coccomyxa</taxon>
    </lineage>
</organism>
<reference evidence="11 12" key="1">
    <citation type="submission" date="2023-10" db="EMBL/GenBank/DDBJ databases">
        <authorList>
            <person name="Maclean D."/>
            <person name="Macfadyen A."/>
        </authorList>
    </citation>
    <scope>NUCLEOTIDE SEQUENCE [LARGE SCALE GENOMIC DNA]</scope>
</reference>
<dbReference type="Gene3D" id="1.20.1060.20">
    <property type="match status" value="1"/>
</dbReference>
<proteinExistence type="inferred from homology"/>
<dbReference type="InterPro" id="IPR003395">
    <property type="entry name" value="RecF/RecN/SMC_N"/>
</dbReference>
<dbReference type="GO" id="GO:0005694">
    <property type="term" value="C:chromosome"/>
    <property type="evidence" value="ECO:0007669"/>
    <property type="project" value="InterPro"/>
</dbReference>
<dbReference type="InterPro" id="IPR024704">
    <property type="entry name" value="SMC"/>
</dbReference>
<dbReference type="GO" id="GO:0005524">
    <property type="term" value="F:ATP binding"/>
    <property type="evidence" value="ECO:0007669"/>
    <property type="project" value="InterPro"/>
</dbReference>
<evidence type="ECO:0000259" key="10">
    <source>
        <dbReference type="SMART" id="SM00968"/>
    </source>
</evidence>
<dbReference type="Proteomes" id="UP001314263">
    <property type="component" value="Unassembled WGS sequence"/>
</dbReference>
<sequence length="1195" mass="135083">MFCVVVGANGSGKSNFFSAVRFVLSDIFTSMTATERQKLLHEGAGHAVLSAFVEIVFDNSDNRLPVDRDEVRLRRTIGLKKDEYFLDKKHITKTEVMNLLESAGFSRANPYYVVQQGKIMAMSTMKDHERLELLKEIGGTKVYEERRKESLKILHETDNRRSRILEVVQQLEARLKELEEERKELARFQQVDKQRRSLEYTIYDREAAETAAKLDQIEEARKSEGEHTGRVHEDVARAKSELKRIDKELASLQDAMPKLERKRKAAGEERAAANAARAKLEVDVADLEEQIERHAQTQAGLSDADCSATAQSLEAEVEARQAELEDVRAEQQAREAQAAELDRQIAESERRLQALYQKQGRSSQFSSRQERDAWIGDEVKTLERAAAVKRSSAADLRTQVQQLSSQLMDLSQEIGDKEQQLRQEEGSLEEKELEQRSLETKRNALNDERKELWRAENEAENAISKIHASRLKAEKKVESSMPRDIARGISSVKRFVRQHNIKGVYGTLIELIECTPRLHTAIEVSAGNQLFHVVVDNDDVATRITALLTAEKAGRVTFIPLNRINPQPVHYPDFGDDALPLVNKINCAKQHKKAVSQIFGKIMVCKDLDTAGRVTREARHLNCVTIKGDQYSKKGTMTGGFIDVTRSRMEVMKLLLELSEQLQAAQGEKGQLRERVDDVDQAVAQILGEIQKSATSCSHIRETLKQARAELAGARKREQELRRALEQKERRLGDIEASVEDTAKKAADLKTELGTELLAQLSAAERSELGKLAPQLKKLQDKKDALREEQVQAAARITELESLLSTNLLKQQQELAEKLGNADVEADKKQLDELQEALAEAVLRLSRTVEEEAESAAALEEADRKLRGLKSERERMKDLEGREAQHVQDELRKVENLLSKRAGLQQKRADLERKIRELGSLPAEAFEKYRDRSLGSLHKLLQQAQNELKKYGHVNRKALDEYASFTEQKTELKRRQEENARGEAKIKQLILTLDLRKDEAIERTFKGVALNFRQIFSELVPGGKGELVMQRRAPVPLAQDAEDGEEEAEQQNASEKYSGVKVKVSFGSGEVLIMKQLSGGQKTLVALALIFAIQRCDPAPFYLFDEIDAALDPQYRTTVARMLSRQAHDGDNPAQFIVTTFHPQIIHEADKIYGVSHSNRISRIDVVTREDALEFVQANLQENEDAQGNENRDPN</sequence>
<feature type="coiled-coil region" evidence="9">
    <location>
        <begin position="776"/>
        <end position="975"/>
    </location>
</feature>
<dbReference type="EMBL" id="CAUYUE010000008">
    <property type="protein sequence ID" value="CAK0783515.1"/>
    <property type="molecule type" value="Genomic_DNA"/>
</dbReference>
<gene>
    <name evidence="11" type="ORF">CVIRNUC_006714</name>
</gene>
<dbReference type="PIRSF" id="PIRSF005719">
    <property type="entry name" value="SMC"/>
    <property type="match status" value="1"/>
</dbReference>
<evidence type="ECO:0000313" key="11">
    <source>
        <dbReference type="EMBL" id="CAK0783515.1"/>
    </source>
</evidence>
<dbReference type="GO" id="GO:0051276">
    <property type="term" value="P:chromosome organization"/>
    <property type="evidence" value="ECO:0007669"/>
    <property type="project" value="InterPro"/>
</dbReference>
<dbReference type="InterPro" id="IPR010935">
    <property type="entry name" value="SMC_hinge"/>
</dbReference>
<dbReference type="InterPro" id="IPR036277">
    <property type="entry name" value="SMC_hinge_sf"/>
</dbReference>
<dbReference type="GO" id="GO:0005634">
    <property type="term" value="C:nucleus"/>
    <property type="evidence" value="ECO:0007669"/>
    <property type="project" value="UniProtKB-SubCell"/>
</dbReference>
<dbReference type="GO" id="GO:0016887">
    <property type="term" value="F:ATP hydrolysis activity"/>
    <property type="evidence" value="ECO:0007669"/>
    <property type="project" value="InterPro"/>
</dbReference>
<evidence type="ECO:0000256" key="9">
    <source>
        <dbReference type="SAM" id="Coils"/>
    </source>
</evidence>
<dbReference type="CDD" id="cd03272">
    <property type="entry name" value="ABC_SMC3_euk"/>
    <property type="match status" value="1"/>
</dbReference>
<dbReference type="FunFam" id="3.40.50.300:FF:000370">
    <property type="entry name" value="Structural maintenance of chromosomes 3"/>
    <property type="match status" value="1"/>
</dbReference>
<dbReference type="Pfam" id="PF06470">
    <property type="entry name" value="SMC_hinge"/>
    <property type="match status" value="1"/>
</dbReference>
<keyword evidence="12" id="KW-1185">Reference proteome</keyword>
<dbReference type="InterPro" id="IPR041741">
    <property type="entry name" value="SMC3_ABC_euk"/>
</dbReference>
<evidence type="ECO:0000313" key="12">
    <source>
        <dbReference type="Proteomes" id="UP001314263"/>
    </source>
</evidence>
<dbReference type="GO" id="GO:0051301">
    <property type="term" value="P:cell division"/>
    <property type="evidence" value="ECO:0007669"/>
    <property type="project" value="UniProtKB-KW"/>
</dbReference>
<evidence type="ECO:0000256" key="6">
    <source>
        <dbReference type="ARBA" id="ARBA00023242"/>
    </source>
</evidence>
<dbReference type="SUPFAM" id="SSF52540">
    <property type="entry name" value="P-loop containing nucleoside triphosphate hydrolases"/>
    <property type="match status" value="2"/>
</dbReference>
<keyword evidence="4" id="KW-0498">Mitosis</keyword>
<dbReference type="PANTHER" id="PTHR43977">
    <property type="entry name" value="STRUCTURAL MAINTENANCE OF CHROMOSOMES PROTEIN 3"/>
    <property type="match status" value="1"/>
</dbReference>
<keyword evidence="3" id="KW-0132">Cell division</keyword>
<evidence type="ECO:0000256" key="2">
    <source>
        <dbReference type="ARBA" id="ARBA00005917"/>
    </source>
</evidence>
<evidence type="ECO:0000256" key="7">
    <source>
        <dbReference type="ARBA" id="ARBA00023306"/>
    </source>
</evidence>
<keyword evidence="6 8" id="KW-0539">Nucleus</keyword>
<feature type="coiled-coil region" evidence="9">
    <location>
        <begin position="393"/>
        <end position="465"/>
    </location>
</feature>
<comment type="caution">
    <text evidence="11">The sequence shown here is derived from an EMBL/GenBank/DDBJ whole genome shotgun (WGS) entry which is preliminary data.</text>
</comment>
<dbReference type="Pfam" id="PF02463">
    <property type="entry name" value="SMC_N"/>
    <property type="match status" value="1"/>
</dbReference>
<dbReference type="Gene3D" id="3.30.70.1620">
    <property type="match status" value="1"/>
</dbReference>
<protein>
    <recommendedName>
        <fullName evidence="8">Structural maintenance of chromosomes protein</fullName>
    </recommendedName>
</protein>
<dbReference type="SMART" id="SM00968">
    <property type="entry name" value="SMC_hinge"/>
    <property type="match status" value="1"/>
</dbReference>
<comment type="similarity">
    <text evidence="2">Belongs to the SMC family. SMC3 subfamily.</text>
</comment>
<evidence type="ECO:0000256" key="4">
    <source>
        <dbReference type="ARBA" id="ARBA00022776"/>
    </source>
</evidence>
<feature type="coiled-coil region" evidence="9">
    <location>
        <begin position="655"/>
        <end position="745"/>
    </location>
</feature>
<feature type="coiled-coil region" evidence="9">
    <location>
        <begin position="235"/>
        <end position="358"/>
    </location>
</feature>
<dbReference type="Gene3D" id="3.40.50.300">
    <property type="entry name" value="P-loop containing nucleotide triphosphate hydrolases"/>
    <property type="match status" value="2"/>
</dbReference>
<dbReference type="InterPro" id="IPR027417">
    <property type="entry name" value="P-loop_NTPase"/>
</dbReference>
<evidence type="ECO:0000256" key="8">
    <source>
        <dbReference type="PIRNR" id="PIRNR005719"/>
    </source>
</evidence>
<keyword evidence="5 9" id="KW-0175">Coiled coil</keyword>